<comment type="caution">
    <text evidence="2">The sequence shown here is derived from an EMBL/GenBank/DDBJ whole genome shotgun (WGS) entry which is preliminary data.</text>
</comment>
<evidence type="ECO:0000313" key="2">
    <source>
        <dbReference type="EMBL" id="RMY44108.1"/>
    </source>
</evidence>
<dbReference type="VEuPathDB" id="FungiDB:BTJ68_05168"/>
<dbReference type="AlphaFoldDB" id="A0A3M7BWB7"/>
<dbReference type="OrthoDB" id="4868994at2759"/>
<feature type="compositionally biased region" description="Basic residues" evidence="1">
    <location>
        <begin position="12"/>
        <end position="22"/>
    </location>
</feature>
<dbReference type="EMBL" id="QWIP01001696">
    <property type="protein sequence ID" value="RMY44108.1"/>
    <property type="molecule type" value="Genomic_DNA"/>
</dbReference>
<proteinExistence type="predicted"/>
<feature type="compositionally biased region" description="Basic and acidic residues" evidence="1">
    <location>
        <begin position="1"/>
        <end position="11"/>
    </location>
</feature>
<reference evidence="2 3" key="1">
    <citation type="journal article" date="2018" name="BMC Genomics">
        <title>Genomic evidence for intraspecific hybridization in a clonal and extremely halotolerant yeast.</title>
        <authorList>
            <person name="Gostincar C."/>
            <person name="Stajich J.E."/>
            <person name="Zupancic J."/>
            <person name="Zalar P."/>
            <person name="Gunde-Cimerman N."/>
        </authorList>
    </citation>
    <scope>NUCLEOTIDE SEQUENCE [LARGE SCALE GENOMIC DNA]</scope>
    <source>
        <strain evidence="2 3">EXF-2682</strain>
    </source>
</reference>
<evidence type="ECO:0000256" key="1">
    <source>
        <dbReference type="SAM" id="MobiDB-lite"/>
    </source>
</evidence>
<dbReference type="Proteomes" id="UP000269276">
    <property type="component" value="Unassembled WGS sequence"/>
</dbReference>
<feature type="compositionally biased region" description="Basic and acidic residues" evidence="1">
    <location>
        <begin position="23"/>
        <end position="32"/>
    </location>
</feature>
<feature type="compositionally biased region" description="Low complexity" evidence="1">
    <location>
        <begin position="33"/>
        <end position="51"/>
    </location>
</feature>
<organism evidence="2 3">
    <name type="scientific">Hortaea werneckii</name>
    <name type="common">Black yeast</name>
    <name type="synonym">Cladosporium werneckii</name>
    <dbReference type="NCBI Taxonomy" id="91943"/>
    <lineage>
        <taxon>Eukaryota</taxon>
        <taxon>Fungi</taxon>
        <taxon>Dikarya</taxon>
        <taxon>Ascomycota</taxon>
        <taxon>Pezizomycotina</taxon>
        <taxon>Dothideomycetes</taxon>
        <taxon>Dothideomycetidae</taxon>
        <taxon>Mycosphaerellales</taxon>
        <taxon>Teratosphaeriaceae</taxon>
        <taxon>Hortaea</taxon>
    </lineage>
</organism>
<accession>A0A3M7BWB7</accession>
<name>A0A3M7BWB7_HORWE</name>
<evidence type="ECO:0000313" key="3">
    <source>
        <dbReference type="Proteomes" id="UP000269276"/>
    </source>
</evidence>
<sequence length="177" mass="19332">MHHWIAEENLHRPTHNHHHHHSHPDNHTEIDRNTNTGAPPTATMPMPSKTPETPAEQAEQGLMQYAYAYGNNPLPPTLTATLITAQHLRPLQLLPVAFAPVMLFSSYLNINGYKKDSAGVTSAWSAAHMLLARRRKQGLGSKFGARGLVRGATMALCAGNVVGGGLAYAFGKREEED</sequence>
<protein>
    <submittedName>
        <fullName evidence="2">Uncharacterized protein</fullName>
    </submittedName>
</protein>
<feature type="region of interest" description="Disordered" evidence="1">
    <location>
        <begin position="1"/>
        <end position="56"/>
    </location>
</feature>
<gene>
    <name evidence="2" type="ORF">D0863_16265</name>
</gene>